<evidence type="ECO:0000256" key="1">
    <source>
        <dbReference type="SAM" id="MobiDB-lite"/>
    </source>
</evidence>
<comment type="caution">
    <text evidence="3">The sequence shown here is derived from an EMBL/GenBank/DDBJ whole genome shotgun (WGS) entry which is preliminary data.</text>
</comment>
<keyword evidence="4" id="KW-1185">Reference proteome</keyword>
<gene>
    <name evidence="3" type="ORF">E3O06_06080</name>
</gene>
<evidence type="ECO:0008006" key="5">
    <source>
        <dbReference type="Google" id="ProtNLM"/>
    </source>
</evidence>
<keyword evidence="2" id="KW-1133">Transmembrane helix</keyword>
<protein>
    <recommendedName>
        <fullName evidence="5">Septum formation-related domain-containing protein</fullName>
    </recommendedName>
</protein>
<organism evidence="3 4">
    <name type="scientific">Cryobacterium glaciale</name>
    <dbReference type="NCBI Taxonomy" id="1259145"/>
    <lineage>
        <taxon>Bacteria</taxon>
        <taxon>Bacillati</taxon>
        <taxon>Actinomycetota</taxon>
        <taxon>Actinomycetes</taxon>
        <taxon>Micrococcales</taxon>
        <taxon>Microbacteriaceae</taxon>
        <taxon>Cryobacterium</taxon>
    </lineage>
</organism>
<proteinExistence type="predicted"/>
<keyword evidence="2" id="KW-0472">Membrane</keyword>
<dbReference type="EMBL" id="SOEY01000008">
    <property type="protein sequence ID" value="TFB75386.1"/>
    <property type="molecule type" value="Genomic_DNA"/>
</dbReference>
<feature type="transmembrane region" description="Helical" evidence="2">
    <location>
        <begin position="224"/>
        <end position="244"/>
    </location>
</feature>
<reference evidence="3 4" key="1">
    <citation type="submission" date="2019-03" db="EMBL/GenBank/DDBJ databases">
        <title>Genomics of glacier-inhabiting Cryobacterium strains.</title>
        <authorList>
            <person name="Liu Q."/>
            <person name="Xin Y.-H."/>
        </authorList>
    </citation>
    <scope>NUCLEOTIDE SEQUENCE [LARGE SCALE GENOMIC DNA]</scope>
    <source>
        <strain evidence="3 4">HLT2-23</strain>
    </source>
</reference>
<dbReference type="AlphaFoldDB" id="A0A4R8V2V4"/>
<accession>A0A4R8V2V4</accession>
<sequence>MAPDDDERGIDWLASQLDPDSDGTGAEDRDAESPIPEEADAAAPAPRFGRRARRVAEEAEEPVVAPPEAALIAVTPAGPAPWWTNPLPQPVEIDAAATESTDPVLAAAGVGPESAPTPEVSPAEPAPVSSTLVDPTALLPVTVAPVGVETAGIRLTETETETEAEAEADAESDQPTELLPALGAGAEGVPTAAVTAAAETAGVGAGPPSRHRSRRGAPGANQAALIWTAVGLLALIVLVGLFYLGQRLVASPAAAPAPTASASPTPSPTPTPTLTPEITAAQPAGVHEWNTLFGGECLEPYASPWAEDFTVVDCAAGHTAQLVYRGNFGGDLATVFPGEAALAAQINLLCTAPGVLDLNAAGAYPNLQMQGSYPITAEQWTAEPRNYYCFVSRASAEPLTGSIMGAGPTA</sequence>
<evidence type="ECO:0000256" key="2">
    <source>
        <dbReference type="SAM" id="Phobius"/>
    </source>
</evidence>
<dbReference type="Proteomes" id="UP000298173">
    <property type="component" value="Unassembled WGS sequence"/>
</dbReference>
<feature type="region of interest" description="Disordered" evidence="1">
    <location>
        <begin position="107"/>
        <end position="129"/>
    </location>
</feature>
<feature type="region of interest" description="Disordered" evidence="1">
    <location>
        <begin position="1"/>
        <end position="64"/>
    </location>
</feature>
<evidence type="ECO:0000313" key="4">
    <source>
        <dbReference type="Proteomes" id="UP000298173"/>
    </source>
</evidence>
<name>A0A4R8V2V4_9MICO</name>
<dbReference type="OrthoDB" id="5112895at2"/>
<evidence type="ECO:0000313" key="3">
    <source>
        <dbReference type="EMBL" id="TFB75386.1"/>
    </source>
</evidence>
<keyword evidence="2" id="KW-0812">Transmembrane</keyword>
<dbReference type="RefSeq" id="WP_134502073.1">
    <property type="nucleotide sequence ID" value="NZ_SOEY01000008.1"/>
</dbReference>